<dbReference type="Proteomes" id="UP001159363">
    <property type="component" value="Chromosome 9"/>
</dbReference>
<evidence type="ECO:0000256" key="4">
    <source>
        <dbReference type="ARBA" id="ARBA00022475"/>
    </source>
</evidence>
<dbReference type="Gene3D" id="3.90.810.10">
    <property type="entry name" value="CRIB domain"/>
    <property type="match status" value="1"/>
</dbReference>
<sequence>MLKCAYVCTEQWRVWNCRKRSETGCDVGMSVVLQVRMSGYQSGGMAGEMWVQWFSCCINQPAAQQVRRSPSPPLFLPFRRGLAHVQVCITRRNILEAELYEGFRKVVGNRGLTIALDLSVATPRPALAKCSVQSLSHVRWLQSRWSRRPESQHVFAPEPECGVVDTRHTLPQLFCCGCREVKNCELSPSGAAAARRIERPPLAEANNPGSIPRPRKRQQQQQRRTRQRIDRSMIGEPTNFQHTGHIGSGDVDMGTSHLRALQNQMQSKGGYETAFPVKVRTSGR</sequence>
<evidence type="ECO:0000256" key="11">
    <source>
        <dbReference type="SAM" id="MobiDB-lite"/>
    </source>
</evidence>
<dbReference type="PANTHER" id="PTHR13502:SF6">
    <property type="entry name" value="CDC42 SMALL EFFECTOR PROTEIN HOMOLOG"/>
    <property type="match status" value="1"/>
</dbReference>
<feature type="compositionally biased region" description="Basic residues" evidence="11">
    <location>
        <begin position="213"/>
        <end position="226"/>
    </location>
</feature>
<dbReference type="EMBL" id="JARBHB010000010">
    <property type="protein sequence ID" value="KAJ8873672.1"/>
    <property type="molecule type" value="Genomic_DNA"/>
</dbReference>
<keyword evidence="10" id="KW-0449">Lipoprotein</keyword>
<reference evidence="13 14" key="1">
    <citation type="submission" date="2023-02" db="EMBL/GenBank/DDBJ databases">
        <title>LHISI_Scaffold_Assembly.</title>
        <authorList>
            <person name="Stuart O.P."/>
            <person name="Cleave R."/>
            <person name="Magrath M.J.L."/>
            <person name="Mikheyev A.S."/>
        </authorList>
    </citation>
    <scope>NUCLEOTIDE SEQUENCE [LARGE SCALE GENOMIC DNA]</scope>
    <source>
        <strain evidence="13">Daus_M_001</strain>
        <tissue evidence="13">Leg muscle</tissue>
    </source>
</reference>
<dbReference type="InterPro" id="IPR039056">
    <property type="entry name" value="SPEC"/>
</dbReference>
<gene>
    <name evidence="13" type="ORF">PR048_024502</name>
</gene>
<evidence type="ECO:0000256" key="9">
    <source>
        <dbReference type="ARBA" id="ARBA00023212"/>
    </source>
</evidence>
<proteinExistence type="inferred from homology"/>
<protein>
    <recommendedName>
        <fullName evidence="12">CRIB domain-containing protein</fullName>
    </recommendedName>
</protein>
<feature type="domain" description="CRIB" evidence="12">
    <location>
        <begin position="234"/>
        <end position="247"/>
    </location>
</feature>
<keyword evidence="8" id="KW-0564">Palmitate</keyword>
<keyword evidence="5" id="KW-0963">Cytoplasm</keyword>
<evidence type="ECO:0000256" key="5">
    <source>
        <dbReference type="ARBA" id="ARBA00022490"/>
    </source>
</evidence>
<keyword evidence="4" id="KW-1003">Cell membrane</keyword>
<evidence type="ECO:0000256" key="1">
    <source>
        <dbReference type="ARBA" id="ARBA00004193"/>
    </source>
</evidence>
<dbReference type="Pfam" id="PF00786">
    <property type="entry name" value="PBD"/>
    <property type="match status" value="1"/>
</dbReference>
<evidence type="ECO:0000259" key="12">
    <source>
        <dbReference type="PROSITE" id="PS50108"/>
    </source>
</evidence>
<evidence type="ECO:0000256" key="3">
    <source>
        <dbReference type="ARBA" id="ARBA00005720"/>
    </source>
</evidence>
<evidence type="ECO:0000256" key="6">
    <source>
        <dbReference type="ARBA" id="ARBA00022960"/>
    </source>
</evidence>
<organism evidence="13 14">
    <name type="scientific">Dryococelus australis</name>
    <dbReference type="NCBI Taxonomy" id="614101"/>
    <lineage>
        <taxon>Eukaryota</taxon>
        <taxon>Metazoa</taxon>
        <taxon>Ecdysozoa</taxon>
        <taxon>Arthropoda</taxon>
        <taxon>Hexapoda</taxon>
        <taxon>Insecta</taxon>
        <taxon>Pterygota</taxon>
        <taxon>Neoptera</taxon>
        <taxon>Polyneoptera</taxon>
        <taxon>Phasmatodea</taxon>
        <taxon>Verophasmatodea</taxon>
        <taxon>Anareolatae</taxon>
        <taxon>Phasmatidae</taxon>
        <taxon>Eurycanthinae</taxon>
        <taxon>Dryococelus</taxon>
    </lineage>
</organism>
<keyword evidence="9" id="KW-0206">Cytoskeleton</keyword>
<comment type="similarity">
    <text evidence="3">Belongs to the CDC42SE/SPEC family.</text>
</comment>
<evidence type="ECO:0000256" key="10">
    <source>
        <dbReference type="ARBA" id="ARBA00023288"/>
    </source>
</evidence>
<comment type="subcellular location">
    <subcellularLocation>
        <location evidence="1">Cell membrane</location>
        <topology evidence="1">Lipid-anchor</topology>
    </subcellularLocation>
    <subcellularLocation>
        <location evidence="2">Cytoplasm</location>
        <location evidence="2">Cytoskeleton</location>
    </subcellularLocation>
</comment>
<name>A0ABQ9GNR3_9NEOP</name>
<dbReference type="PANTHER" id="PTHR13502">
    <property type="entry name" value="CDC42 SMALL EFFECTOR PROTEIN HOMOLOG"/>
    <property type="match status" value="1"/>
</dbReference>
<dbReference type="CDD" id="cd00132">
    <property type="entry name" value="CRIB"/>
    <property type="match status" value="1"/>
</dbReference>
<evidence type="ECO:0000256" key="8">
    <source>
        <dbReference type="ARBA" id="ARBA00023139"/>
    </source>
</evidence>
<dbReference type="PROSITE" id="PS50108">
    <property type="entry name" value="CRIB"/>
    <property type="match status" value="1"/>
</dbReference>
<evidence type="ECO:0000313" key="13">
    <source>
        <dbReference type="EMBL" id="KAJ8873672.1"/>
    </source>
</evidence>
<keyword evidence="14" id="KW-1185">Reference proteome</keyword>
<keyword evidence="7" id="KW-0472">Membrane</keyword>
<keyword evidence="6" id="KW-0133">Cell shape</keyword>
<evidence type="ECO:0000256" key="2">
    <source>
        <dbReference type="ARBA" id="ARBA00004245"/>
    </source>
</evidence>
<accession>A0ABQ9GNR3</accession>
<dbReference type="InterPro" id="IPR036936">
    <property type="entry name" value="CRIB_dom_sf"/>
</dbReference>
<comment type="caution">
    <text evidence="13">The sequence shown here is derived from an EMBL/GenBank/DDBJ whole genome shotgun (WGS) entry which is preliminary data.</text>
</comment>
<evidence type="ECO:0000256" key="7">
    <source>
        <dbReference type="ARBA" id="ARBA00023136"/>
    </source>
</evidence>
<feature type="region of interest" description="Disordered" evidence="11">
    <location>
        <begin position="195"/>
        <end position="253"/>
    </location>
</feature>
<evidence type="ECO:0000313" key="14">
    <source>
        <dbReference type="Proteomes" id="UP001159363"/>
    </source>
</evidence>
<dbReference type="InterPro" id="IPR000095">
    <property type="entry name" value="CRIB_dom"/>
</dbReference>